<evidence type="ECO:0000256" key="2">
    <source>
        <dbReference type="ARBA" id="ARBA00022801"/>
    </source>
</evidence>
<evidence type="ECO:0000256" key="3">
    <source>
        <dbReference type="PROSITE-ProRule" id="PRU10038"/>
    </source>
</evidence>
<dbReference type="PROSITE" id="PS01174">
    <property type="entry name" value="LIPASE_GDXG_SER"/>
    <property type="match status" value="1"/>
</dbReference>
<feature type="active site" evidence="3">
    <location>
        <position position="150"/>
    </location>
</feature>
<protein>
    <submittedName>
        <fullName evidence="5">Carboxylesterase</fullName>
    </submittedName>
</protein>
<dbReference type="InterPro" id="IPR002168">
    <property type="entry name" value="Lipase_GDXG_HIS_AS"/>
</dbReference>
<evidence type="ECO:0000259" key="4">
    <source>
        <dbReference type="Pfam" id="PF07859"/>
    </source>
</evidence>
<reference evidence="5" key="1">
    <citation type="journal article" date="2014" name="Int. J. Syst. Evol. Microbiol.">
        <title>Complete genome sequence of Corynebacterium casei LMG S-19264T (=DSM 44701T), isolated from a smear-ripened cheese.</title>
        <authorList>
            <consortium name="US DOE Joint Genome Institute (JGI-PGF)"/>
            <person name="Walter F."/>
            <person name="Albersmeier A."/>
            <person name="Kalinowski J."/>
            <person name="Ruckert C."/>
        </authorList>
    </citation>
    <scope>NUCLEOTIDE SEQUENCE</scope>
    <source>
        <strain evidence="5">CGMCC 1.15367</strain>
    </source>
</reference>
<dbReference type="InterPro" id="IPR029058">
    <property type="entry name" value="AB_hydrolase_fold"/>
</dbReference>
<dbReference type="Proteomes" id="UP000644699">
    <property type="component" value="Unassembled WGS sequence"/>
</dbReference>
<dbReference type="RefSeq" id="WP_188911017.1">
    <property type="nucleotide sequence ID" value="NZ_BMIQ01000006.1"/>
</dbReference>
<dbReference type="AlphaFoldDB" id="A0A916ZTV5"/>
<feature type="domain" description="Alpha/beta hydrolase fold-3" evidence="4">
    <location>
        <begin position="79"/>
        <end position="275"/>
    </location>
</feature>
<dbReference type="PANTHER" id="PTHR48081:SF8">
    <property type="entry name" value="ALPHA_BETA HYDROLASE FOLD-3 DOMAIN-CONTAINING PROTEIN-RELATED"/>
    <property type="match status" value="1"/>
</dbReference>
<comment type="caution">
    <text evidence="5">The sequence shown here is derived from an EMBL/GenBank/DDBJ whole genome shotgun (WGS) entry which is preliminary data.</text>
</comment>
<dbReference type="SUPFAM" id="SSF53474">
    <property type="entry name" value="alpha/beta-Hydrolases"/>
    <property type="match status" value="1"/>
</dbReference>
<dbReference type="EMBL" id="BMIQ01000006">
    <property type="protein sequence ID" value="GGE13920.1"/>
    <property type="molecule type" value="Genomic_DNA"/>
</dbReference>
<dbReference type="PANTHER" id="PTHR48081">
    <property type="entry name" value="AB HYDROLASE SUPERFAMILY PROTEIN C4A8.06C"/>
    <property type="match status" value="1"/>
</dbReference>
<dbReference type="PROSITE" id="PS01173">
    <property type="entry name" value="LIPASE_GDXG_HIS"/>
    <property type="match status" value="1"/>
</dbReference>
<dbReference type="InterPro" id="IPR033140">
    <property type="entry name" value="Lipase_GDXG_put_SER_AS"/>
</dbReference>
<evidence type="ECO:0000313" key="6">
    <source>
        <dbReference type="Proteomes" id="UP000644699"/>
    </source>
</evidence>
<dbReference type="Gene3D" id="3.40.50.1820">
    <property type="entry name" value="alpha/beta hydrolase"/>
    <property type="match status" value="1"/>
</dbReference>
<gene>
    <name evidence="5" type="ORF">GCM10011390_36340</name>
</gene>
<organism evidence="5 6">
    <name type="scientific">Aureimonas endophytica</name>
    <dbReference type="NCBI Taxonomy" id="2027858"/>
    <lineage>
        <taxon>Bacteria</taxon>
        <taxon>Pseudomonadati</taxon>
        <taxon>Pseudomonadota</taxon>
        <taxon>Alphaproteobacteria</taxon>
        <taxon>Hyphomicrobiales</taxon>
        <taxon>Aurantimonadaceae</taxon>
        <taxon>Aureimonas</taxon>
    </lineage>
</organism>
<evidence type="ECO:0000256" key="1">
    <source>
        <dbReference type="ARBA" id="ARBA00010515"/>
    </source>
</evidence>
<sequence length="301" mass="31821">MTGPWPDEPEIAAFQRRCDAFYPPDAVAAPIERQREWYDALCREFDAPRPPGLAVEDSRRGGVATRLYRPASVAAPATILYLHGGGFVVGSLASHDAICAEIAAETQAELVAVDYRLSPEHRHPAAADDALAVLRALLAEGRRVVVAGDSAGGTLAAGLALRARDLRLGPVVGQALIYPGLGGDLVSGSYAEMAEAPGLSSADVRYYRELQGAAEDDALAYPLRAADLAGLPPAYVTAARFDPLRDDGRLYAARLAAAGIDVAFREEPQMVHAWLRARHTSPGAKAGFAALCAGIAMLARR</sequence>
<dbReference type="Pfam" id="PF07859">
    <property type="entry name" value="Abhydrolase_3"/>
    <property type="match status" value="1"/>
</dbReference>
<keyword evidence="2" id="KW-0378">Hydrolase</keyword>
<reference evidence="5" key="2">
    <citation type="submission" date="2020-09" db="EMBL/GenBank/DDBJ databases">
        <authorList>
            <person name="Sun Q."/>
            <person name="Zhou Y."/>
        </authorList>
    </citation>
    <scope>NUCLEOTIDE SEQUENCE</scope>
    <source>
        <strain evidence="5">CGMCC 1.15367</strain>
    </source>
</reference>
<proteinExistence type="inferred from homology"/>
<accession>A0A916ZTV5</accession>
<keyword evidence="6" id="KW-1185">Reference proteome</keyword>
<evidence type="ECO:0000313" key="5">
    <source>
        <dbReference type="EMBL" id="GGE13920.1"/>
    </source>
</evidence>
<dbReference type="InterPro" id="IPR013094">
    <property type="entry name" value="AB_hydrolase_3"/>
</dbReference>
<dbReference type="GO" id="GO:0016787">
    <property type="term" value="F:hydrolase activity"/>
    <property type="evidence" value="ECO:0007669"/>
    <property type="project" value="UniProtKB-KW"/>
</dbReference>
<comment type="similarity">
    <text evidence="1">Belongs to the 'GDXG' lipolytic enzyme family.</text>
</comment>
<name>A0A916ZTV5_9HYPH</name>
<dbReference type="InterPro" id="IPR050300">
    <property type="entry name" value="GDXG_lipolytic_enzyme"/>
</dbReference>